<evidence type="ECO:0000256" key="9">
    <source>
        <dbReference type="PIRSR" id="PIRSR000485-2"/>
    </source>
</evidence>
<sequence>MGIRAREMSVWLMHRGEEGVRYAFLRNGEIAVGDSVPEDAEAALVHARYSTTGPYGVQLQPVLARYRDLEVAVAFNGTVANYRQIAPRAKTDSEAYAQKLAEALWEHGLEEGLRELYSKIVGAASSVFITAELVVGFRDPRGVRPLSFSDDAAASETIALGGRGIDLRPGHAVVWSRGSARVVEVMSLKERLCSLEFVYFAHPGSRIQGRLVADVRRELGRRLAEGEDADIEVVAYVPETARHAAAGYAEGLGRPLVDAVLKNRYSGRIFIKPPYMRNASPSFRVVEDYVKGRRVALVDDSLIRGTNLRDIVVKLKAAGAREVHVRIASPPVKWPCFFGMDFQSRSELMANGRGLAEIARLLRADSLRYLSLEQFKVVIGERACYGCFTGRYPQRIKVAQLEREIATSREKALGAEP</sequence>
<dbReference type="InterPro" id="IPR029055">
    <property type="entry name" value="Ntn_hydrolases_N"/>
</dbReference>
<dbReference type="eggNOG" id="arCOG00093">
    <property type="taxonomic scope" value="Archaea"/>
</dbReference>
<dbReference type="InterPro" id="IPR000836">
    <property type="entry name" value="PRTase_dom"/>
</dbReference>
<keyword evidence="13" id="KW-1185">Reference proteome</keyword>
<organism evidence="12 13">
    <name type="scientific">Thermoproteus tenax (strain ATCC 35583 / DSM 2078 / JCM 9277 / NBRC 100435 / Kra 1)</name>
    <dbReference type="NCBI Taxonomy" id="768679"/>
    <lineage>
        <taxon>Archaea</taxon>
        <taxon>Thermoproteota</taxon>
        <taxon>Thermoprotei</taxon>
        <taxon>Thermoproteales</taxon>
        <taxon>Thermoproteaceae</taxon>
        <taxon>Thermoproteus</taxon>
    </lineage>
</organism>
<evidence type="ECO:0000256" key="2">
    <source>
        <dbReference type="ARBA" id="ARBA00010138"/>
    </source>
</evidence>
<dbReference type="Pfam" id="PF13522">
    <property type="entry name" value="GATase_6"/>
    <property type="match status" value="1"/>
</dbReference>
<dbReference type="GO" id="GO:0006189">
    <property type="term" value="P:'de novo' IMP biosynthetic process"/>
    <property type="evidence" value="ECO:0007669"/>
    <property type="project" value="UniProtKB-UniPathway"/>
</dbReference>
<dbReference type="AlphaFoldDB" id="G4RLX9"/>
<dbReference type="InterPro" id="IPR005854">
    <property type="entry name" value="PurF"/>
</dbReference>
<keyword evidence="9" id="KW-0460">Magnesium</keyword>
<dbReference type="PROSITE" id="PS51278">
    <property type="entry name" value="GATASE_TYPE_2"/>
    <property type="match status" value="1"/>
</dbReference>
<dbReference type="UniPathway" id="UPA00074">
    <property type="reaction ID" value="UER00124"/>
</dbReference>
<dbReference type="EMBL" id="FN869859">
    <property type="protein sequence ID" value="CCC82574.1"/>
    <property type="molecule type" value="Genomic_DNA"/>
</dbReference>
<dbReference type="Gene3D" id="3.40.50.2020">
    <property type="match status" value="1"/>
</dbReference>
<evidence type="ECO:0000313" key="12">
    <source>
        <dbReference type="EMBL" id="CCC82574.1"/>
    </source>
</evidence>
<keyword evidence="9" id="KW-0479">Metal-binding</keyword>
<name>G4RLX9_THETK</name>
<dbReference type="PATRIC" id="fig|768679.9.peg.1983"/>
<dbReference type="HOGENOM" id="CLU_022389_3_3_2"/>
<keyword evidence="10" id="KW-0408">Iron</keyword>
<evidence type="ECO:0000256" key="6">
    <source>
        <dbReference type="ARBA" id="ARBA00022755"/>
    </source>
</evidence>
<protein>
    <recommendedName>
        <fullName evidence="3 8">Amidophosphoribosyltransferase</fullName>
        <shortName evidence="8">ATase</shortName>
        <ecNumber evidence="3 8">2.4.2.14</ecNumber>
    </recommendedName>
    <alternativeName>
        <fullName evidence="8">Glutamine phosphoribosylpyrophosphate amidotransferase</fullName>
    </alternativeName>
</protein>
<comment type="similarity">
    <text evidence="2 8">In the C-terminal section; belongs to the purine/pyrimidine phosphoribosyltransferase family.</text>
</comment>
<dbReference type="GO" id="GO:0009113">
    <property type="term" value="P:purine nucleobase biosynthetic process"/>
    <property type="evidence" value="ECO:0007669"/>
    <property type="project" value="InterPro"/>
</dbReference>
<feature type="binding site" evidence="10">
    <location>
        <position position="384"/>
    </location>
    <ligand>
        <name>[4Fe-4S] cluster</name>
        <dbReference type="ChEBI" id="CHEBI:49883"/>
    </ligand>
</feature>
<dbReference type="GO" id="GO:0004044">
    <property type="term" value="F:amidophosphoribosyltransferase activity"/>
    <property type="evidence" value="ECO:0007669"/>
    <property type="project" value="UniProtKB-EC"/>
</dbReference>
<feature type="binding site" evidence="9">
    <location>
        <position position="299"/>
    </location>
    <ligand>
        <name>Mg(2+)</name>
        <dbReference type="ChEBI" id="CHEBI:18420"/>
    </ligand>
</feature>
<keyword evidence="7" id="KW-0315">Glutamine amidotransferase</keyword>
<comment type="cofactor">
    <cofactor evidence="10">
        <name>[4Fe-4S] cluster</name>
        <dbReference type="ChEBI" id="CHEBI:49883"/>
    </cofactor>
    <text evidence="10">Binds 1 [4Fe-4S] cluster per subunit.</text>
</comment>
<dbReference type="GO" id="GO:0051536">
    <property type="term" value="F:iron-sulfur cluster binding"/>
    <property type="evidence" value="ECO:0007669"/>
    <property type="project" value="UniProtKB-KW"/>
</dbReference>
<evidence type="ECO:0000256" key="8">
    <source>
        <dbReference type="PIRNR" id="PIRNR000485"/>
    </source>
</evidence>
<keyword evidence="10" id="KW-0411">Iron-sulfur</keyword>
<evidence type="ECO:0000256" key="10">
    <source>
        <dbReference type="PIRSR" id="PIRSR000485-3"/>
    </source>
</evidence>
<gene>
    <name evidence="12" type="primary">purF</name>
    <name evidence="12" type="ordered locus">TTX_1960</name>
</gene>
<dbReference type="InterPro" id="IPR029057">
    <property type="entry name" value="PRTase-like"/>
</dbReference>
<evidence type="ECO:0000256" key="3">
    <source>
        <dbReference type="ARBA" id="ARBA00011941"/>
    </source>
</evidence>
<dbReference type="GO" id="GO:0046872">
    <property type="term" value="F:metal ion binding"/>
    <property type="evidence" value="ECO:0007669"/>
    <property type="project" value="UniProtKB-KW"/>
</dbReference>
<proteinExistence type="inferred from homology"/>
<feature type="binding site" evidence="10">
    <location>
        <position position="193"/>
    </location>
    <ligand>
        <name>[4Fe-4S] cluster</name>
        <dbReference type="ChEBI" id="CHEBI:49883"/>
    </ligand>
</feature>
<feature type="binding site" evidence="9">
    <location>
        <position position="300"/>
    </location>
    <ligand>
        <name>Mg(2+)</name>
        <dbReference type="ChEBI" id="CHEBI:18420"/>
    </ligand>
</feature>
<dbReference type="EC" id="2.4.2.14" evidence="3 8"/>
<dbReference type="PaxDb" id="768679-TTX_1960"/>
<keyword evidence="5 8" id="KW-0808">Transferase</keyword>
<dbReference type="InterPro" id="IPR017932">
    <property type="entry name" value="GATase_2_dom"/>
</dbReference>
<dbReference type="PIRSF" id="PIRSF000485">
    <property type="entry name" value="Amd_phspho_trans"/>
    <property type="match status" value="1"/>
</dbReference>
<keyword evidence="6 8" id="KW-0658">Purine biosynthesis</keyword>
<dbReference type="SUPFAM" id="SSF56235">
    <property type="entry name" value="N-terminal nucleophile aminohydrolases (Ntn hydrolases)"/>
    <property type="match status" value="1"/>
</dbReference>
<dbReference type="Gene3D" id="3.60.20.10">
    <property type="entry name" value="Glutamine Phosphoribosylpyrophosphate, subunit 1, domain 1"/>
    <property type="match status" value="1"/>
</dbReference>
<dbReference type="STRING" id="768679.TTX_1960"/>
<dbReference type="CDD" id="cd06223">
    <property type="entry name" value="PRTases_typeI"/>
    <property type="match status" value="1"/>
</dbReference>
<feature type="binding site" evidence="9">
    <location>
        <position position="240"/>
    </location>
    <ligand>
        <name>Mg(2+)</name>
        <dbReference type="ChEBI" id="CHEBI:18420"/>
    </ligand>
</feature>
<evidence type="ECO:0000313" key="13">
    <source>
        <dbReference type="Proteomes" id="UP000002654"/>
    </source>
</evidence>
<comment type="cofactor">
    <cofactor evidence="9">
        <name>Mg(2+)</name>
        <dbReference type="ChEBI" id="CHEBI:18420"/>
    </cofactor>
    <text evidence="9">Binds 1 Mg(2+) ion per subunit.</text>
</comment>
<feature type="binding site" evidence="10">
    <location>
        <position position="387"/>
    </location>
    <ligand>
        <name>[4Fe-4S] cluster</name>
        <dbReference type="ChEBI" id="CHEBI:49883"/>
    </ligand>
</feature>
<reference evidence="12 13" key="1">
    <citation type="journal article" date="2011" name="PLoS ONE">
        <title>The complete genome sequence of Thermoproteus tenax: a physiologically versatile member of the Crenarchaeota.</title>
        <authorList>
            <person name="Siebers B."/>
            <person name="Zaparty M."/>
            <person name="Raddatz G."/>
            <person name="Tjaden B."/>
            <person name="Albers S.V."/>
            <person name="Bell S.D."/>
            <person name="Blombach F."/>
            <person name="Kletzin A."/>
            <person name="Kyrpides N."/>
            <person name="Lanz C."/>
            <person name="Plagens A."/>
            <person name="Rampp M."/>
            <person name="Rosinus A."/>
            <person name="von Jan M."/>
            <person name="Makarova K.S."/>
            <person name="Klenk H.P."/>
            <person name="Schuster S.C."/>
            <person name="Hensel R."/>
        </authorList>
    </citation>
    <scope>NUCLEOTIDE SEQUENCE [LARGE SCALE GENOMIC DNA]</scope>
    <source>
        <strain evidence="13">ATCC 35583 / DSM 2078 / JCM 9277 / NBRC 100435 / Kra 1</strain>
    </source>
</reference>
<evidence type="ECO:0000259" key="11">
    <source>
        <dbReference type="PROSITE" id="PS51278"/>
    </source>
</evidence>
<dbReference type="PANTHER" id="PTHR11907">
    <property type="entry name" value="AMIDOPHOSPHORIBOSYLTRANSFERASE"/>
    <property type="match status" value="1"/>
</dbReference>
<dbReference type="Proteomes" id="UP000002654">
    <property type="component" value="Chromosome"/>
</dbReference>
<evidence type="ECO:0000256" key="4">
    <source>
        <dbReference type="ARBA" id="ARBA00022676"/>
    </source>
</evidence>
<comment type="catalytic activity">
    <reaction evidence="8">
        <text>5-phospho-beta-D-ribosylamine + L-glutamate + diphosphate = 5-phospho-alpha-D-ribose 1-diphosphate + L-glutamine + H2O</text>
        <dbReference type="Rhea" id="RHEA:14905"/>
        <dbReference type="ChEBI" id="CHEBI:15377"/>
        <dbReference type="ChEBI" id="CHEBI:29985"/>
        <dbReference type="ChEBI" id="CHEBI:33019"/>
        <dbReference type="ChEBI" id="CHEBI:58017"/>
        <dbReference type="ChEBI" id="CHEBI:58359"/>
        <dbReference type="ChEBI" id="CHEBI:58681"/>
        <dbReference type="EC" id="2.4.2.14"/>
    </reaction>
</comment>
<evidence type="ECO:0000256" key="5">
    <source>
        <dbReference type="ARBA" id="ARBA00022679"/>
    </source>
</evidence>
<keyword evidence="4 8" id="KW-0328">Glycosyltransferase</keyword>
<evidence type="ECO:0000256" key="7">
    <source>
        <dbReference type="ARBA" id="ARBA00022962"/>
    </source>
</evidence>
<comment type="pathway">
    <text evidence="1 8">Purine metabolism; IMP biosynthesis via de novo pathway; N(1)-(5-phospho-D-ribosyl)glycinamide from 5-phospho-alpha-D-ribose 1-diphosphate: step 1/2.</text>
</comment>
<evidence type="ECO:0000256" key="1">
    <source>
        <dbReference type="ARBA" id="ARBA00005209"/>
    </source>
</evidence>
<feature type="domain" description="Glutamine amidotransferase type-2" evidence="11">
    <location>
        <begin position="1"/>
        <end position="234"/>
    </location>
</feature>
<dbReference type="KEGG" id="ttn:TTX_1960"/>
<feature type="binding site" evidence="10">
    <location>
        <position position="336"/>
    </location>
    <ligand>
        <name>[4Fe-4S] cluster</name>
        <dbReference type="ChEBI" id="CHEBI:49883"/>
    </ligand>
</feature>
<accession>G4RLX9</accession>
<dbReference type="SUPFAM" id="SSF53271">
    <property type="entry name" value="PRTase-like"/>
    <property type="match status" value="1"/>
</dbReference>